<keyword evidence="3" id="KW-1185">Reference proteome</keyword>
<evidence type="ECO:0000313" key="3">
    <source>
        <dbReference type="Proteomes" id="UP000324233"/>
    </source>
</evidence>
<sequence length="318" mass="35284">MTRQTAGASALGTVLVLVAGVLAGSASAGEPPRKAVSYRTVRVDGLNVFYREAGPRDAPTILLLHGLPSSSRMFEPLLARLSGRFHLVAPDYPGFGHSDWPDPRSFAYTFDNLARIIDRFTDEVGLRSYTLYMQDYGGPVGFRLAMAHPERVRGLIIQNAVAHEVGLGPAWASRRAFWADRAAHEAAMRKGLLSLEATRARHVGSDPAPERYDPDLWTDEYAFLTKPGQAQIQADLFYDYRTNVASYPKWQAWLREARPRTLVLWGKYDPSFTIDEPEAYRRDVPDAEVHILDGGHFALDTAADRAADLIAGFMGPRP</sequence>
<dbReference type="SUPFAM" id="SSF53474">
    <property type="entry name" value="alpha/beta-Hydrolases"/>
    <property type="match status" value="1"/>
</dbReference>
<gene>
    <name evidence="2" type="primary">dhaA_2</name>
    <name evidence="2" type="ORF">OJF2_70240</name>
</gene>
<dbReference type="Gene3D" id="3.40.50.1820">
    <property type="entry name" value="alpha/beta hydrolase"/>
    <property type="match status" value="1"/>
</dbReference>
<keyword evidence="2" id="KW-0378">Hydrolase</keyword>
<dbReference type="AlphaFoldDB" id="A0A5B9WD59"/>
<dbReference type="Pfam" id="PF00561">
    <property type="entry name" value="Abhydrolase_1"/>
    <property type="match status" value="1"/>
</dbReference>
<dbReference type="PANTHER" id="PTHR42977:SF1">
    <property type="entry name" value="BLR6576 PROTEIN"/>
    <property type="match status" value="1"/>
</dbReference>
<dbReference type="InterPro" id="IPR051340">
    <property type="entry name" value="Haloalkane_dehalogenase"/>
</dbReference>
<dbReference type="OrthoDB" id="9797695at2"/>
<dbReference type="GO" id="GO:0018786">
    <property type="term" value="F:haloalkane dehalogenase activity"/>
    <property type="evidence" value="ECO:0007669"/>
    <property type="project" value="UniProtKB-EC"/>
</dbReference>
<dbReference type="EMBL" id="CP042997">
    <property type="protein sequence ID" value="QEH38423.1"/>
    <property type="molecule type" value="Genomic_DNA"/>
</dbReference>
<accession>A0A5B9WD59</accession>
<name>A0A5B9WD59_9BACT</name>
<organism evidence="2 3">
    <name type="scientific">Aquisphaera giovannonii</name>
    <dbReference type="NCBI Taxonomy" id="406548"/>
    <lineage>
        <taxon>Bacteria</taxon>
        <taxon>Pseudomonadati</taxon>
        <taxon>Planctomycetota</taxon>
        <taxon>Planctomycetia</taxon>
        <taxon>Isosphaerales</taxon>
        <taxon>Isosphaeraceae</taxon>
        <taxon>Aquisphaera</taxon>
    </lineage>
</organism>
<protein>
    <submittedName>
        <fullName evidence="2">Haloalkane dehalogenase</fullName>
        <ecNumber evidence="2">3.8.1.5</ecNumber>
    </submittedName>
</protein>
<feature type="domain" description="AB hydrolase-1" evidence="1">
    <location>
        <begin position="59"/>
        <end position="301"/>
    </location>
</feature>
<evidence type="ECO:0000259" key="1">
    <source>
        <dbReference type="Pfam" id="PF00561"/>
    </source>
</evidence>
<reference evidence="2 3" key="1">
    <citation type="submission" date="2019-08" db="EMBL/GenBank/DDBJ databases">
        <title>Deep-cultivation of Planctomycetes and their phenomic and genomic characterization uncovers novel biology.</title>
        <authorList>
            <person name="Wiegand S."/>
            <person name="Jogler M."/>
            <person name="Boedeker C."/>
            <person name="Pinto D."/>
            <person name="Vollmers J."/>
            <person name="Rivas-Marin E."/>
            <person name="Kohn T."/>
            <person name="Peeters S.H."/>
            <person name="Heuer A."/>
            <person name="Rast P."/>
            <person name="Oberbeckmann S."/>
            <person name="Bunk B."/>
            <person name="Jeske O."/>
            <person name="Meyerdierks A."/>
            <person name="Storesund J.E."/>
            <person name="Kallscheuer N."/>
            <person name="Luecker S."/>
            <person name="Lage O.M."/>
            <person name="Pohl T."/>
            <person name="Merkel B.J."/>
            <person name="Hornburger P."/>
            <person name="Mueller R.-W."/>
            <person name="Bruemmer F."/>
            <person name="Labrenz M."/>
            <person name="Spormann A.M."/>
            <person name="Op den Camp H."/>
            <person name="Overmann J."/>
            <person name="Amann R."/>
            <person name="Jetten M.S.M."/>
            <person name="Mascher T."/>
            <person name="Medema M.H."/>
            <person name="Devos D.P."/>
            <person name="Kaster A.-K."/>
            <person name="Ovreas L."/>
            <person name="Rohde M."/>
            <person name="Galperin M.Y."/>
            <person name="Jogler C."/>
        </authorList>
    </citation>
    <scope>NUCLEOTIDE SEQUENCE [LARGE SCALE GENOMIC DNA]</scope>
    <source>
        <strain evidence="2 3">OJF2</strain>
    </source>
</reference>
<dbReference type="InterPro" id="IPR029058">
    <property type="entry name" value="AB_hydrolase_fold"/>
</dbReference>
<dbReference type="PRINTS" id="PR00111">
    <property type="entry name" value="ABHYDROLASE"/>
</dbReference>
<dbReference type="RefSeq" id="WP_148597864.1">
    <property type="nucleotide sequence ID" value="NZ_CP042997.1"/>
</dbReference>
<evidence type="ECO:0000313" key="2">
    <source>
        <dbReference type="EMBL" id="QEH38423.1"/>
    </source>
</evidence>
<proteinExistence type="predicted"/>
<dbReference type="InterPro" id="IPR000073">
    <property type="entry name" value="AB_hydrolase_1"/>
</dbReference>
<dbReference type="GO" id="GO:0004301">
    <property type="term" value="F:epoxide hydrolase activity"/>
    <property type="evidence" value="ECO:0007669"/>
    <property type="project" value="TreeGrafter"/>
</dbReference>
<dbReference type="EC" id="3.8.1.5" evidence="2"/>
<dbReference type="KEGG" id="agv:OJF2_70240"/>
<dbReference type="PANTHER" id="PTHR42977">
    <property type="entry name" value="HYDROLASE-RELATED"/>
    <property type="match status" value="1"/>
</dbReference>
<dbReference type="Proteomes" id="UP000324233">
    <property type="component" value="Chromosome"/>
</dbReference>